<protein>
    <submittedName>
        <fullName evidence="1">Uncharacterized protein</fullName>
    </submittedName>
</protein>
<evidence type="ECO:0000313" key="2">
    <source>
        <dbReference type="Proteomes" id="UP000012062"/>
    </source>
</evidence>
<reference evidence="1 2" key="1">
    <citation type="submission" date="2013-02" db="EMBL/GenBank/DDBJ databases">
        <authorList>
            <person name="Genoscope - CEA"/>
        </authorList>
    </citation>
    <scope>NUCLEOTIDE SEQUENCE [LARGE SCALE GENOMIC DNA]</scope>
    <source>
        <strain evidence="1 2">STM 2683</strain>
    </source>
</reference>
<dbReference type="STRING" id="1297569.MESS2_680006"/>
<name>M5F7V6_9HYPH</name>
<keyword evidence="2" id="KW-1185">Reference proteome</keyword>
<proteinExistence type="predicted"/>
<gene>
    <name evidence="1" type="ORF">MESS2_680006</name>
</gene>
<dbReference type="EMBL" id="CAUM01000137">
    <property type="protein sequence ID" value="CCV07996.1"/>
    <property type="molecule type" value="Genomic_DNA"/>
</dbReference>
<accession>M5F7V6</accession>
<organism evidence="1 2">
    <name type="scientific">Mesorhizobium metallidurans STM 2683</name>
    <dbReference type="NCBI Taxonomy" id="1297569"/>
    <lineage>
        <taxon>Bacteria</taxon>
        <taxon>Pseudomonadati</taxon>
        <taxon>Pseudomonadota</taxon>
        <taxon>Alphaproteobacteria</taxon>
        <taxon>Hyphomicrobiales</taxon>
        <taxon>Phyllobacteriaceae</taxon>
        <taxon>Mesorhizobium</taxon>
    </lineage>
</organism>
<comment type="caution">
    <text evidence="1">The sequence shown here is derived from an EMBL/GenBank/DDBJ whole genome shotgun (WGS) entry which is preliminary data.</text>
</comment>
<dbReference type="AlphaFoldDB" id="M5F7V6"/>
<dbReference type="Proteomes" id="UP000012062">
    <property type="component" value="Unassembled WGS sequence"/>
</dbReference>
<sequence>MRRGHRQLRLQPVDRNVPQLDYIPLLFSYVFQQFVPPWRNLLLMNFAEQKDLVGRIGRTPAKLHWLDFMHIHGLADKSSLSADNAIGFIGRFSSSFVLRAF</sequence>
<evidence type="ECO:0000313" key="1">
    <source>
        <dbReference type="EMBL" id="CCV07996.1"/>
    </source>
</evidence>